<keyword evidence="4" id="KW-1185">Reference proteome</keyword>
<organism evidence="3 4">
    <name type="scientific">Heterodera trifolii</name>
    <dbReference type="NCBI Taxonomy" id="157864"/>
    <lineage>
        <taxon>Eukaryota</taxon>
        <taxon>Metazoa</taxon>
        <taxon>Ecdysozoa</taxon>
        <taxon>Nematoda</taxon>
        <taxon>Chromadorea</taxon>
        <taxon>Rhabditida</taxon>
        <taxon>Tylenchina</taxon>
        <taxon>Tylenchomorpha</taxon>
        <taxon>Tylenchoidea</taxon>
        <taxon>Heteroderidae</taxon>
        <taxon>Heteroderinae</taxon>
        <taxon>Heterodera</taxon>
    </lineage>
</organism>
<feature type="domain" description="UBC core" evidence="2">
    <location>
        <begin position="167"/>
        <end position="314"/>
    </location>
</feature>
<evidence type="ECO:0000256" key="1">
    <source>
        <dbReference type="SAM" id="MobiDB-lite"/>
    </source>
</evidence>
<dbReference type="SUPFAM" id="SSF54495">
    <property type="entry name" value="UBC-like"/>
    <property type="match status" value="1"/>
</dbReference>
<sequence>MPLSFADPLPLPFADQLPFAVLRFLFNKDLRSQKPLQQNLLFAARLLRPQHLRLCPKSELRPDDVRCLNEQQPPQDRHQQKGESKNSNNNSGFRASFENNNVREKRPTESPPVHFIDNNNVREKRPTESPPVHFIDNNNVREMRPTESPPVHFIDNNNVREKRPTESPPVHFIDNNNVREKRPTESPPVHFIDNNNLYKWRVLINGPPRTLYEGYQFTALLEFPATYPHDPPTMTLLTDIRHPNVYRSRQVCISILDPPGHGQASDCWNANRSSCANVDAAIVFRNDPARYREEVPKRVERAAASTPPPGEQQH</sequence>
<dbReference type="EMBL" id="JBICBT010001270">
    <property type="protein sequence ID" value="KAL3075595.1"/>
    <property type="molecule type" value="Genomic_DNA"/>
</dbReference>
<dbReference type="PANTHER" id="PTHR24067">
    <property type="entry name" value="UBIQUITIN-CONJUGATING ENZYME E2"/>
    <property type="match status" value="1"/>
</dbReference>
<protein>
    <recommendedName>
        <fullName evidence="2">UBC core domain-containing protein</fullName>
    </recommendedName>
</protein>
<dbReference type="Proteomes" id="UP001620626">
    <property type="component" value="Unassembled WGS sequence"/>
</dbReference>
<evidence type="ECO:0000313" key="4">
    <source>
        <dbReference type="Proteomes" id="UP001620626"/>
    </source>
</evidence>
<dbReference type="Pfam" id="PF00179">
    <property type="entry name" value="UQ_con"/>
    <property type="match status" value="1"/>
</dbReference>
<feature type="region of interest" description="Disordered" evidence="1">
    <location>
        <begin position="295"/>
        <end position="314"/>
    </location>
</feature>
<dbReference type="AlphaFoldDB" id="A0ABD2IDH4"/>
<reference evidence="3 4" key="1">
    <citation type="submission" date="2024-10" db="EMBL/GenBank/DDBJ databases">
        <authorList>
            <person name="Kim D."/>
        </authorList>
    </citation>
    <scope>NUCLEOTIDE SEQUENCE [LARGE SCALE GENOMIC DNA]</scope>
    <source>
        <strain evidence="3">BH-2024</strain>
    </source>
</reference>
<evidence type="ECO:0000313" key="3">
    <source>
        <dbReference type="EMBL" id="KAL3075595.1"/>
    </source>
</evidence>
<dbReference type="InterPro" id="IPR050113">
    <property type="entry name" value="Ub_conjugating_enzyme"/>
</dbReference>
<gene>
    <name evidence="3" type="ORF">niasHT_034962</name>
</gene>
<dbReference type="SMART" id="SM00212">
    <property type="entry name" value="UBCc"/>
    <property type="match status" value="1"/>
</dbReference>
<feature type="region of interest" description="Disordered" evidence="1">
    <location>
        <begin position="64"/>
        <end position="187"/>
    </location>
</feature>
<dbReference type="Gene3D" id="3.10.110.10">
    <property type="entry name" value="Ubiquitin Conjugating Enzyme"/>
    <property type="match status" value="1"/>
</dbReference>
<feature type="compositionally biased region" description="Basic and acidic residues" evidence="1">
    <location>
        <begin position="75"/>
        <end position="84"/>
    </location>
</feature>
<accession>A0ABD2IDH4</accession>
<name>A0ABD2IDH4_9BILA</name>
<proteinExistence type="predicted"/>
<dbReference type="InterPro" id="IPR016135">
    <property type="entry name" value="UBQ-conjugating_enzyme/RWD"/>
</dbReference>
<comment type="caution">
    <text evidence="3">The sequence shown here is derived from an EMBL/GenBank/DDBJ whole genome shotgun (WGS) entry which is preliminary data.</text>
</comment>
<dbReference type="InterPro" id="IPR000608">
    <property type="entry name" value="UBC"/>
</dbReference>
<dbReference type="PROSITE" id="PS50127">
    <property type="entry name" value="UBC_2"/>
    <property type="match status" value="1"/>
</dbReference>
<dbReference type="GO" id="GO:0032446">
    <property type="term" value="P:protein modification by small protein conjugation"/>
    <property type="evidence" value="ECO:0007669"/>
    <property type="project" value="UniProtKB-ARBA"/>
</dbReference>
<evidence type="ECO:0000259" key="2">
    <source>
        <dbReference type="PROSITE" id="PS50127"/>
    </source>
</evidence>